<dbReference type="InterPro" id="IPR000415">
    <property type="entry name" value="Nitroreductase-like"/>
</dbReference>
<evidence type="ECO:0000256" key="1">
    <source>
        <dbReference type="ARBA" id="ARBA00007118"/>
    </source>
</evidence>
<name>A0A6G7IZ06_9FLAO</name>
<dbReference type="RefSeq" id="WP_166247113.1">
    <property type="nucleotide sequence ID" value="NZ_CP049616.1"/>
</dbReference>
<keyword evidence="6" id="KW-1185">Reference proteome</keyword>
<dbReference type="InterPro" id="IPR029479">
    <property type="entry name" value="Nitroreductase"/>
</dbReference>
<dbReference type="InterPro" id="IPR033878">
    <property type="entry name" value="NfsB-like"/>
</dbReference>
<dbReference type="GO" id="GO:0016491">
    <property type="term" value="F:oxidoreductase activity"/>
    <property type="evidence" value="ECO:0007669"/>
    <property type="project" value="UniProtKB-KW"/>
</dbReference>
<accession>A0A6G7IZ06</accession>
<sequence>MNTVLEHRTWRYATKKFDATKKVSDQDLETLMEAARLSASSYGLQPYHFFVISDPEIREQLKPASWGQSQITDASHIIVFANATDFGEELVDDYVSNVSETRSIPAEGLKGYADFMKSKLMELPTEHKSNWTARQAYIAFGNLMQAAAELKIDTCPMEGFESEKYNEILGLNDKNLNAAVVLAVGYRSEEDDTQHYAKVRKSTEELFTLI</sequence>
<proteinExistence type="inferred from homology"/>
<comment type="similarity">
    <text evidence="1">Belongs to the nitroreductase family.</text>
</comment>
<keyword evidence="2" id="KW-0521">NADP</keyword>
<dbReference type="PANTHER" id="PTHR43673:SF10">
    <property type="entry name" value="NADH DEHYDROGENASE_NAD(P)H NITROREDUCTASE XCC3605-RELATED"/>
    <property type="match status" value="1"/>
</dbReference>
<dbReference type="AlphaFoldDB" id="A0A6G7IZ06"/>
<evidence type="ECO:0000256" key="3">
    <source>
        <dbReference type="ARBA" id="ARBA00023002"/>
    </source>
</evidence>
<dbReference type="SUPFAM" id="SSF55469">
    <property type="entry name" value="FMN-dependent nitroreductase-like"/>
    <property type="match status" value="1"/>
</dbReference>
<gene>
    <name evidence="5" type="ORF">GVT53_01570</name>
</gene>
<evidence type="ECO:0000313" key="5">
    <source>
        <dbReference type="EMBL" id="QII43432.1"/>
    </source>
</evidence>
<dbReference type="EMBL" id="CP049616">
    <property type="protein sequence ID" value="QII43432.1"/>
    <property type="molecule type" value="Genomic_DNA"/>
</dbReference>
<evidence type="ECO:0000256" key="2">
    <source>
        <dbReference type="ARBA" id="ARBA00022857"/>
    </source>
</evidence>
<protein>
    <submittedName>
        <fullName evidence="5">NAD(P)H-dependent oxidoreductase</fullName>
    </submittedName>
</protein>
<dbReference type="Pfam" id="PF00881">
    <property type="entry name" value="Nitroreductase"/>
    <property type="match status" value="1"/>
</dbReference>
<dbReference type="Gene3D" id="3.40.109.10">
    <property type="entry name" value="NADH Oxidase"/>
    <property type="match status" value="1"/>
</dbReference>
<dbReference type="Proteomes" id="UP000502928">
    <property type="component" value="Chromosome"/>
</dbReference>
<keyword evidence="3" id="KW-0560">Oxidoreductase</keyword>
<dbReference type="KEGG" id="mut:GVT53_01570"/>
<evidence type="ECO:0000313" key="6">
    <source>
        <dbReference type="Proteomes" id="UP000502928"/>
    </source>
</evidence>
<reference evidence="5 6" key="1">
    <citation type="submission" date="2020-02" db="EMBL/GenBank/DDBJ databases">
        <title>Complete genome of Muricauda sp. 501str8.</title>
        <authorList>
            <person name="Dong B."/>
            <person name="Zhu S."/>
            <person name="Yang J."/>
            <person name="Chen J."/>
        </authorList>
    </citation>
    <scope>NUCLEOTIDE SEQUENCE [LARGE SCALE GENOMIC DNA]</scope>
    <source>
        <strain evidence="5 6">501str8</strain>
    </source>
</reference>
<feature type="domain" description="Nitroreductase" evidence="4">
    <location>
        <begin position="10"/>
        <end position="186"/>
    </location>
</feature>
<evidence type="ECO:0000259" key="4">
    <source>
        <dbReference type="Pfam" id="PF00881"/>
    </source>
</evidence>
<organism evidence="5 6">
    <name type="scientific">Flagellimonas oceani</name>
    <dbReference type="NCBI Taxonomy" id="2698672"/>
    <lineage>
        <taxon>Bacteria</taxon>
        <taxon>Pseudomonadati</taxon>
        <taxon>Bacteroidota</taxon>
        <taxon>Flavobacteriia</taxon>
        <taxon>Flavobacteriales</taxon>
        <taxon>Flavobacteriaceae</taxon>
        <taxon>Flagellimonas</taxon>
    </lineage>
</organism>
<dbReference type="CDD" id="cd02149">
    <property type="entry name" value="NfsB-like"/>
    <property type="match status" value="1"/>
</dbReference>
<dbReference type="PANTHER" id="PTHR43673">
    <property type="entry name" value="NAD(P)H NITROREDUCTASE YDGI-RELATED"/>
    <property type="match status" value="1"/>
</dbReference>